<comment type="subcellular location">
    <subcellularLocation>
        <location evidence="10">Cytoplasm</location>
    </subcellularLocation>
    <text evidence="10">Associated with the membrane possibly through PlsY.</text>
</comment>
<evidence type="ECO:0000256" key="4">
    <source>
        <dbReference type="ARBA" id="ARBA00022679"/>
    </source>
</evidence>
<evidence type="ECO:0000256" key="10">
    <source>
        <dbReference type="HAMAP-Rule" id="MF_00019"/>
    </source>
</evidence>
<dbReference type="EC" id="2.3.1.274" evidence="8 10"/>
<comment type="pathway">
    <text evidence="10">Lipid metabolism; phospholipid metabolism.</text>
</comment>
<keyword evidence="2 10" id="KW-0963">Cytoplasm</keyword>
<dbReference type="NCBIfam" id="TIGR00182">
    <property type="entry name" value="plsX"/>
    <property type="match status" value="1"/>
</dbReference>
<protein>
    <recommendedName>
        <fullName evidence="8 10">Phosphate acyltransferase</fullName>
        <ecNumber evidence="8 10">2.3.1.274</ecNumber>
    </recommendedName>
    <alternativeName>
        <fullName evidence="10">Acyl-ACP phosphotransacylase</fullName>
    </alternativeName>
    <alternativeName>
        <fullName evidence="10">Acyl-[acyl-carrier-protein]--phosphate acyltransferase</fullName>
    </alternativeName>
    <alternativeName>
        <fullName evidence="10">Phosphate-acyl-ACP acyltransferase</fullName>
    </alternativeName>
</protein>
<evidence type="ECO:0000256" key="3">
    <source>
        <dbReference type="ARBA" id="ARBA00022516"/>
    </source>
</evidence>
<evidence type="ECO:0000256" key="8">
    <source>
        <dbReference type="ARBA" id="ARBA00024069"/>
    </source>
</evidence>
<keyword evidence="7 10" id="KW-1208">Phospholipid metabolism</keyword>
<dbReference type="InterPro" id="IPR012281">
    <property type="entry name" value="Phospholipid_synth_PlsX-like"/>
</dbReference>
<dbReference type="Gene3D" id="3.40.718.10">
    <property type="entry name" value="Isopropylmalate Dehydrogenase"/>
    <property type="match status" value="1"/>
</dbReference>
<dbReference type="PANTHER" id="PTHR30100">
    <property type="entry name" value="FATTY ACID/PHOSPHOLIPID SYNTHESIS PROTEIN PLSX"/>
    <property type="match status" value="1"/>
</dbReference>
<keyword evidence="12" id="KW-1185">Reference proteome</keyword>
<comment type="similarity">
    <text evidence="10">Belongs to the PlsX family.</text>
</comment>
<evidence type="ECO:0000256" key="7">
    <source>
        <dbReference type="ARBA" id="ARBA00023264"/>
    </source>
</evidence>
<evidence type="ECO:0000313" key="12">
    <source>
        <dbReference type="Proteomes" id="UP001144256"/>
    </source>
</evidence>
<dbReference type="GO" id="GO:0006633">
    <property type="term" value="P:fatty acid biosynthetic process"/>
    <property type="evidence" value="ECO:0007669"/>
    <property type="project" value="UniProtKB-UniRule"/>
</dbReference>
<keyword evidence="4 10" id="KW-0808">Transferase</keyword>
<sequence>MMQEMITVAVDAMGGDNAPNAIIKGCIESINDDSHIKIYLVGNNIIINEQLAKYTYNKEQLEVVDAKEIIDTCESPVMAIRRKKDSSLVKAFNLVKDKKANALVSAGSTGAILAGGTFIVGRIKGIERPALAPLIPNKKGVSLLIDCGANVDSKASYLVQYAKMGSIYFENVMGVKNPKVALVNIGEEESKGNNLVKEAYSLLKNEDINFIGNIEAREIPEGKADVLVCDAFVGNIILKYTEGFALTLFSMLKKHLLKNFRSKIGTLLLKPALKDFKKSFDYTEYGGAPLLGLEGLVVKTHGSSDSKTIKNTILQCKKFSDQQINDKIKENIKI</sequence>
<comment type="caution">
    <text evidence="11">The sequence shown here is derived from an EMBL/GenBank/DDBJ whole genome shotgun (WGS) entry which is preliminary data.</text>
</comment>
<keyword evidence="11" id="KW-0012">Acyltransferase</keyword>
<organism evidence="11 12">
    <name type="scientific">Vallitalea longa</name>
    <dbReference type="NCBI Taxonomy" id="2936439"/>
    <lineage>
        <taxon>Bacteria</taxon>
        <taxon>Bacillati</taxon>
        <taxon>Bacillota</taxon>
        <taxon>Clostridia</taxon>
        <taxon>Lachnospirales</taxon>
        <taxon>Vallitaleaceae</taxon>
        <taxon>Vallitalea</taxon>
    </lineage>
</organism>
<dbReference type="GO" id="GO:0043811">
    <property type="term" value="F:phosphate:acyl-[acyl carrier protein] acyltransferase activity"/>
    <property type="evidence" value="ECO:0007669"/>
    <property type="project" value="UniProtKB-UniRule"/>
</dbReference>
<comment type="function">
    <text evidence="10">Catalyzes the reversible formation of acyl-phosphate (acyl-PO(4)) from acyl-[acyl-carrier-protein] (acyl-ACP). This enzyme utilizes acyl-ACP as fatty acyl donor, but not acyl-CoA.</text>
</comment>
<evidence type="ECO:0000256" key="2">
    <source>
        <dbReference type="ARBA" id="ARBA00022490"/>
    </source>
</evidence>
<dbReference type="AlphaFoldDB" id="A0A9W6DHM2"/>
<keyword evidence="6 10" id="KW-0594">Phospholipid biosynthesis</keyword>
<proteinExistence type="inferred from homology"/>
<evidence type="ECO:0000256" key="5">
    <source>
        <dbReference type="ARBA" id="ARBA00023098"/>
    </source>
</evidence>
<keyword evidence="5 10" id="KW-0443">Lipid metabolism</keyword>
<dbReference type="EMBL" id="BRLB01000020">
    <property type="protein sequence ID" value="GKX31712.1"/>
    <property type="molecule type" value="Genomic_DNA"/>
</dbReference>
<evidence type="ECO:0000313" key="11">
    <source>
        <dbReference type="EMBL" id="GKX31712.1"/>
    </source>
</evidence>
<dbReference type="SUPFAM" id="SSF53659">
    <property type="entry name" value="Isocitrate/Isopropylmalate dehydrogenase-like"/>
    <property type="match status" value="1"/>
</dbReference>
<dbReference type="GO" id="GO:0008654">
    <property type="term" value="P:phospholipid biosynthetic process"/>
    <property type="evidence" value="ECO:0007669"/>
    <property type="project" value="UniProtKB-KW"/>
</dbReference>
<dbReference type="GO" id="GO:0005737">
    <property type="term" value="C:cytoplasm"/>
    <property type="evidence" value="ECO:0007669"/>
    <property type="project" value="UniProtKB-SubCell"/>
</dbReference>
<keyword evidence="3 10" id="KW-0444">Lipid biosynthesis</keyword>
<dbReference type="Proteomes" id="UP001144256">
    <property type="component" value="Unassembled WGS sequence"/>
</dbReference>
<dbReference type="HAMAP" id="MF_00019">
    <property type="entry name" value="PlsX"/>
    <property type="match status" value="1"/>
</dbReference>
<evidence type="ECO:0000256" key="1">
    <source>
        <dbReference type="ARBA" id="ARBA00001232"/>
    </source>
</evidence>
<accession>A0A9W6DHM2</accession>
<evidence type="ECO:0000256" key="9">
    <source>
        <dbReference type="ARBA" id="ARBA00046608"/>
    </source>
</evidence>
<dbReference type="InterPro" id="IPR003664">
    <property type="entry name" value="FA_synthesis"/>
</dbReference>
<comment type="subunit">
    <text evidence="9 10">Homodimer. Probably interacts with PlsY.</text>
</comment>
<dbReference type="PIRSF" id="PIRSF002465">
    <property type="entry name" value="Phsphlp_syn_PlsX"/>
    <property type="match status" value="1"/>
</dbReference>
<comment type="catalytic activity">
    <reaction evidence="1 10">
        <text>a fatty acyl-[ACP] + phosphate = an acyl phosphate + holo-[ACP]</text>
        <dbReference type="Rhea" id="RHEA:42292"/>
        <dbReference type="Rhea" id="RHEA-COMP:9685"/>
        <dbReference type="Rhea" id="RHEA-COMP:14125"/>
        <dbReference type="ChEBI" id="CHEBI:43474"/>
        <dbReference type="ChEBI" id="CHEBI:59918"/>
        <dbReference type="ChEBI" id="CHEBI:64479"/>
        <dbReference type="ChEBI" id="CHEBI:138651"/>
        <dbReference type="EC" id="2.3.1.274"/>
    </reaction>
</comment>
<gene>
    <name evidence="10 11" type="primary">plsX</name>
    <name evidence="11" type="ORF">SH1V18_41920</name>
</gene>
<reference evidence="11" key="1">
    <citation type="submission" date="2022-06" db="EMBL/GenBank/DDBJ databases">
        <title>Vallitalea longa sp. nov., an anaerobic bacterium isolated from marine sediment.</title>
        <authorList>
            <person name="Hirano S."/>
            <person name="Terahara T."/>
            <person name="Mori K."/>
            <person name="Hamada M."/>
            <person name="Matsumoto R."/>
            <person name="Kobayashi T."/>
        </authorList>
    </citation>
    <scope>NUCLEOTIDE SEQUENCE</scope>
    <source>
        <strain evidence="11">SH18-1</strain>
    </source>
</reference>
<dbReference type="PANTHER" id="PTHR30100:SF1">
    <property type="entry name" value="PHOSPHATE ACYLTRANSFERASE"/>
    <property type="match status" value="1"/>
</dbReference>
<name>A0A9W6DHM2_9FIRM</name>
<evidence type="ECO:0000256" key="6">
    <source>
        <dbReference type="ARBA" id="ARBA00023209"/>
    </source>
</evidence>
<dbReference type="Pfam" id="PF02504">
    <property type="entry name" value="FA_synthesis"/>
    <property type="match status" value="1"/>
</dbReference>